<proteinExistence type="predicted"/>
<dbReference type="EMBL" id="KI292280">
    <property type="protein sequence ID" value="ESA05957.1"/>
    <property type="molecule type" value="Genomic_DNA"/>
</dbReference>
<feature type="compositionally biased region" description="Low complexity" evidence="1">
    <location>
        <begin position="164"/>
        <end position="179"/>
    </location>
</feature>
<dbReference type="AlphaFoldDB" id="U9TEW2"/>
<feature type="region of interest" description="Disordered" evidence="1">
    <location>
        <begin position="153"/>
        <end position="186"/>
    </location>
</feature>
<organism evidence="2">
    <name type="scientific">Rhizophagus irregularis (strain DAOM 181602 / DAOM 197198 / MUCL 43194)</name>
    <name type="common">Arbuscular mycorrhizal fungus</name>
    <name type="synonym">Glomus intraradices</name>
    <dbReference type="NCBI Taxonomy" id="747089"/>
    <lineage>
        <taxon>Eukaryota</taxon>
        <taxon>Fungi</taxon>
        <taxon>Fungi incertae sedis</taxon>
        <taxon>Mucoromycota</taxon>
        <taxon>Glomeromycotina</taxon>
        <taxon>Glomeromycetes</taxon>
        <taxon>Glomerales</taxon>
        <taxon>Glomeraceae</taxon>
        <taxon>Rhizophagus</taxon>
    </lineage>
</organism>
<protein>
    <recommendedName>
        <fullName evidence="3">RRM domain-containing protein</fullName>
    </recommendedName>
</protein>
<reference evidence="2" key="1">
    <citation type="submission" date="2013-07" db="EMBL/GenBank/DDBJ databases">
        <title>The genome of an arbuscular mycorrhizal fungus provides insights into the evolution of the oldest plant symbiosis.</title>
        <authorList>
            <consortium name="DOE Joint Genome Institute"/>
            <person name="Tisserant E."/>
            <person name="Malbreil M."/>
            <person name="Kuo A."/>
            <person name="Kohler A."/>
            <person name="Symeonidi A."/>
            <person name="Balestrini R."/>
            <person name="Charron P."/>
            <person name="Duensing N."/>
            <person name="Frei-dit-Frey N."/>
            <person name="Gianinazzi-Pearson V."/>
            <person name="Gilbert B."/>
            <person name="Handa Y."/>
            <person name="Hijri M."/>
            <person name="Kaul R."/>
            <person name="Kawaguchi M."/>
            <person name="Krajinski F."/>
            <person name="Lammers P."/>
            <person name="Lapierre D."/>
            <person name="Masclaux F.G."/>
            <person name="Murat C."/>
            <person name="Morin E."/>
            <person name="Ndikumana S."/>
            <person name="Pagni M."/>
            <person name="Petitpierre D."/>
            <person name="Requena N."/>
            <person name="Rosikiewicz P."/>
            <person name="Riley R."/>
            <person name="Saito K."/>
            <person name="San Clemente H."/>
            <person name="Shapiro H."/>
            <person name="van Tuinen D."/>
            <person name="Becard G."/>
            <person name="Bonfante P."/>
            <person name="Paszkowski U."/>
            <person name="Shachar-Hill Y."/>
            <person name="Young J.P."/>
            <person name="Sanders I.R."/>
            <person name="Henrissat B."/>
            <person name="Rensing S.A."/>
            <person name="Grigoriev I.V."/>
            <person name="Corradi N."/>
            <person name="Roux C."/>
            <person name="Martin F."/>
        </authorList>
    </citation>
    <scope>NUCLEOTIDE SEQUENCE</scope>
    <source>
        <strain evidence="2">DAOM 197198</strain>
    </source>
</reference>
<sequence length="186" mass="21503">MSHRIPLRAFFKITRSPQSFEEARKIYSFFASKGEILEFKFARDSDIKKVKDFGWISYKDSKITEQLFESWIKIEPYDIEAIIHRSEQKGSKDQLPINKQQRILPPMFGGFYLKDDKLSSSSILDQTNKNSLKNVQIGDTIILEESIEDILETSETSGNQKESTNYTENTIIESTTTSTEVRVESQ</sequence>
<dbReference type="HOGENOM" id="CLU_1462095_0_0_1"/>
<name>U9TEW2_RHIID</name>
<evidence type="ECO:0000256" key="1">
    <source>
        <dbReference type="SAM" id="MobiDB-lite"/>
    </source>
</evidence>
<evidence type="ECO:0000313" key="2">
    <source>
        <dbReference type="EMBL" id="ESA05957.1"/>
    </source>
</evidence>
<evidence type="ECO:0008006" key="3">
    <source>
        <dbReference type="Google" id="ProtNLM"/>
    </source>
</evidence>
<dbReference type="VEuPathDB" id="FungiDB:RhiirFUN_006615"/>
<accession>U9TEW2</accession>
<gene>
    <name evidence="2" type="ORF">GLOINDRAFT_326122</name>
</gene>